<dbReference type="EMBL" id="KZ505869">
    <property type="protein sequence ID" value="PKU43806.1"/>
    <property type="molecule type" value="Genomic_DNA"/>
</dbReference>
<organism evidence="2 3">
    <name type="scientific">Limosa lapponica baueri</name>
    <dbReference type="NCBI Taxonomy" id="1758121"/>
    <lineage>
        <taxon>Eukaryota</taxon>
        <taxon>Metazoa</taxon>
        <taxon>Chordata</taxon>
        <taxon>Craniata</taxon>
        <taxon>Vertebrata</taxon>
        <taxon>Euteleostomi</taxon>
        <taxon>Archelosauria</taxon>
        <taxon>Archosauria</taxon>
        <taxon>Dinosauria</taxon>
        <taxon>Saurischia</taxon>
        <taxon>Theropoda</taxon>
        <taxon>Coelurosauria</taxon>
        <taxon>Aves</taxon>
        <taxon>Neognathae</taxon>
        <taxon>Neoaves</taxon>
        <taxon>Charadriiformes</taxon>
        <taxon>Scolopacidae</taxon>
        <taxon>Limosa</taxon>
    </lineage>
</organism>
<name>A0A2I0UCM1_LIMLA</name>
<proteinExistence type="predicted"/>
<evidence type="ECO:0000256" key="1">
    <source>
        <dbReference type="SAM" id="MobiDB-lite"/>
    </source>
</evidence>
<accession>A0A2I0UCM1</accession>
<evidence type="ECO:0000313" key="3">
    <source>
        <dbReference type="Proteomes" id="UP000233556"/>
    </source>
</evidence>
<gene>
    <name evidence="2" type="ORF">llap_5872</name>
</gene>
<sequence length="114" mass="12082">MVRVPLQPIEVHGGAHFLPAACGGPHARADGCPLKEAVTPWGACAGAGSLQDLSPCGEESMLEQPVPEGLHPMEKTHTGPLHEELQSGRRTHIGRVHEGPTARGGTPHWIRARV</sequence>
<dbReference type="Proteomes" id="UP000233556">
    <property type="component" value="Unassembled WGS sequence"/>
</dbReference>
<feature type="region of interest" description="Disordered" evidence="1">
    <location>
        <begin position="91"/>
        <end position="114"/>
    </location>
</feature>
<reference evidence="3" key="1">
    <citation type="submission" date="2017-11" db="EMBL/GenBank/DDBJ databases">
        <authorList>
            <person name="Lima N.C."/>
            <person name="Parody-Merino A.M."/>
            <person name="Battley P.F."/>
            <person name="Fidler A.E."/>
            <person name="Prosdocimi F."/>
        </authorList>
    </citation>
    <scope>NUCLEOTIDE SEQUENCE [LARGE SCALE GENOMIC DNA]</scope>
</reference>
<protein>
    <submittedName>
        <fullName evidence="2">Uncharacterized protein</fullName>
    </submittedName>
</protein>
<keyword evidence="3" id="KW-1185">Reference proteome</keyword>
<evidence type="ECO:0000313" key="2">
    <source>
        <dbReference type="EMBL" id="PKU43806.1"/>
    </source>
</evidence>
<feature type="region of interest" description="Disordered" evidence="1">
    <location>
        <begin position="57"/>
        <end position="78"/>
    </location>
</feature>
<reference evidence="3" key="2">
    <citation type="submission" date="2017-12" db="EMBL/GenBank/DDBJ databases">
        <title>Genome sequence of the Bar-tailed Godwit (Limosa lapponica baueri).</title>
        <authorList>
            <person name="Lima N.C.B."/>
            <person name="Parody-Merino A.M."/>
            <person name="Battley P.F."/>
            <person name="Fidler A.E."/>
            <person name="Prosdocimi F."/>
        </authorList>
    </citation>
    <scope>NUCLEOTIDE SEQUENCE [LARGE SCALE GENOMIC DNA]</scope>
</reference>
<dbReference type="AlphaFoldDB" id="A0A2I0UCM1"/>